<dbReference type="CDD" id="cd00165">
    <property type="entry name" value="S4"/>
    <property type="match status" value="1"/>
</dbReference>
<protein>
    <submittedName>
        <fullName evidence="3">Heat shock protein</fullName>
    </submittedName>
</protein>
<dbReference type="Gene3D" id="3.10.290.10">
    <property type="entry name" value="RNA-binding S4 domain"/>
    <property type="match status" value="1"/>
</dbReference>
<evidence type="ECO:0000313" key="3">
    <source>
        <dbReference type="EMBL" id="EHH69317.1"/>
    </source>
</evidence>
<organism evidence="3 4">
    <name type="scientific">Gluconobacter morbifer G707</name>
    <dbReference type="NCBI Taxonomy" id="1088869"/>
    <lineage>
        <taxon>Bacteria</taxon>
        <taxon>Pseudomonadati</taxon>
        <taxon>Pseudomonadota</taxon>
        <taxon>Alphaproteobacteria</taxon>
        <taxon>Acetobacterales</taxon>
        <taxon>Acetobacteraceae</taxon>
        <taxon>Gluconobacter</taxon>
    </lineage>
</organism>
<dbReference type="SUPFAM" id="SSF55174">
    <property type="entry name" value="Alpha-L RNA-binding motif"/>
    <property type="match status" value="1"/>
</dbReference>
<accession>G6XGK9</accession>
<dbReference type="EMBL" id="AGQV01000001">
    <property type="protein sequence ID" value="EHH69317.1"/>
    <property type="molecule type" value="Genomic_DNA"/>
</dbReference>
<dbReference type="SMART" id="SM00363">
    <property type="entry name" value="S4"/>
    <property type="match status" value="1"/>
</dbReference>
<keyword evidence="1" id="KW-0694">RNA-binding</keyword>
<dbReference type="InterPro" id="IPR002942">
    <property type="entry name" value="S4_RNA-bd"/>
</dbReference>
<feature type="domain" description="RNA-binding S4" evidence="2">
    <location>
        <begin position="6"/>
        <end position="73"/>
    </location>
</feature>
<proteinExistence type="predicted"/>
<gene>
    <name evidence="3" type="ORF">GMO_06240</name>
</gene>
<dbReference type="STRING" id="1088869.GMO_06240"/>
<evidence type="ECO:0000259" key="2">
    <source>
        <dbReference type="SMART" id="SM00363"/>
    </source>
</evidence>
<dbReference type="AlphaFoldDB" id="G6XGK9"/>
<dbReference type="PROSITE" id="PS50889">
    <property type="entry name" value="S4"/>
    <property type="match status" value="1"/>
</dbReference>
<dbReference type="OrthoDB" id="9797176at2"/>
<dbReference type="InterPro" id="IPR036986">
    <property type="entry name" value="S4_RNA-bd_sf"/>
</dbReference>
<dbReference type="eggNOG" id="COG1188">
    <property type="taxonomic scope" value="Bacteria"/>
</dbReference>
<dbReference type="Pfam" id="PF01479">
    <property type="entry name" value="S4"/>
    <property type="match status" value="1"/>
</dbReference>
<keyword evidence="3" id="KW-0346">Stress response</keyword>
<evidence type="ECO:0000313" key="4">
    <source>
        <dbReference type="Proteomes" id="UP000004949"/>
    </source>
</evidence>
<sequence>MSENYQRLDQWLYYARVAKTRALCAAIIAKGRIRINRQPTSKPHAKLHINDVLTFPPGSGGEVRVWRVLDLGERRGPAKEAALLYEIIREEG</sequence>
<reference evidence="3 4" key="1">
    <citation type="submission" date="2011-10" db="EMBL/GenBank/DDBJ databases">
        <title>Genome sequence of Gluconobacter morbifer G707, isolated from Drosophila gut.</title>
        <authorList>
            <person name="Lee W.-J."/>
            <person name="Kim E.-K."/>
        </authorList>
    </citation>
    <scope>NUCLEOTIDE SEQUENCE [LARGE SCALE GENOMIC DNA]</scope>
    <source>
        <strain evidence="3 4">G707</strain>
    </source>
</reference>
<name>G6XGK9_9PROT</name>
<keyword evidence="4" id="KW-1185">Reference proteome</keyword>
<dbReference type="PATRIC" id="fig|1088869.3.peg.634"/>
<dbReference type="RefSeq" id="WP_008850774.1">
    <property type="nucleotide sequence ID" value="NZ_AGQV01000001.1"/>
</dbReference>
<dbReference type="GO" id="GO:0003723">
    <property type="term" value="F:RNA binding"/>
    <property type="evidence" value="ECO:0007669"/>
    <property type="project" value="UniProtKB-KW"/>
</dbReference>
<comment type="caution">
    <text evidence="3">The sequence shown here is derived from an EMBL/GenBank/DDBJ whole genome shotgun (WGS) entry which is preliminary data.</text>
</comment>
<dbReference type="Proteomes" id="UP000004949">
    <property type="component" value="Unassembled WGS sequence"/>
</dbReference>
<evidence type="ECO:0000256" key="1">
    <source>
        <dbReference type="PROSITE-ProRule" id="PRU00182"/>
    </source>
</evidence>